<feature type="compositionally biased region" description="Acidic residues" evidence="1">
    <location>
        <begin position="799"/>
        <end position="833"/>
    </location>
</feature>
<feature type="compositionally biased region" description="Polar residues" evidence="1">
    <location>
        <begin position="1867"/>
        <end position="1888"/>
    </location>
</feature>
<evidence type="ECO:0000259" key="5">
    <source>
        <dbReference type="Pfam" id="PF15447"/>
    </source>
</evidence>
<feature type="domain" description="Plasmodium falciparum erythrocyte membrane protein-1 N-terminal segment" evidence="5">
    <location>
        <begin position="11"/>
        <end position="47"/>
    </location>
</feature>
<feature type="domain" description="Duffy-binding-like" evidence="7">
    <location>
        <begin position="320"/>
        <end position="477"/>
    </location>
</feature>
<dbReference type="FunFam" id="1.20.58.830:FF:000003">
    <property type="entry name" value="Erythrocyte membrane protein 1, PfEMP1"/>
    <property type="match status" value="1"/>
</dbReference>
<dbReference type="Pfam" id="PF15445">
    <property type="entry name" value="ATS"/>
    <property type="match status" value="1"/>
</dbReference>
<dbReference type="InterPro" id="IPR041480">
    <property type="entry name" value="CIDR1_gamma"/>
</dbReference>
<evidence type="ECO:0000259" key="6">
    <source>
        <dbReference type="Pfam" id="PF18562"/>
    </source>
</evidence>
<feature type="compositionally biased region" description="Polar residues" evidence="1">
    <location>
        <begin position="2094"/>
        <end position="2109"/>
    </location>
</feature>
<evidence type="ECO:0000313" key="8">
    <source>
        <dbReference type="EMBL" id="EWC75164.1"/>
    </source>
</evidence>
<dbReference type="FunFam" id="1.20.58.830:FF:000002">
    <property type="entry name" value="Erythrocyte membrane protein 1, PfEMP1"/>
    <property type="match status" value="1"/>
</dbReference>
<organism evidence="8 9">
    <name type="scientific">Plasmodium falciparum UGT5.1</name>
    <dbReference type="NCBI Taxonomy" id="1237627"/>
    <lineage>
        <taxon>Eukaryota</taxon>
        <taxon>Sar</taxon>
        <taxon>Alveolata</taxon>
        <taxon>Apicomplexa</taxon>
        <taxon>Aconoidasida</taxon>
        <taxon>Haemosporida</taxon>
        <taxon>Plasmodiidae</taxon>
        <taxon>Plasmodium</taxon>
        <taxon>Plasmodium (Laverania)</taxon>
    </lineage>
</organism>
<evidence type="ECO:0000259" key="4">
    <source>
        <dbReference type="Pfam" id="PF15445"/>
    </source>
</evidence>
<feature type="region of interest" description="Disordered" evidence="1">
    <location>
        <begin position="1126"/>
        <end position="1166"/>
    </location>
</feature>
<feature type="region of interest" description="Disordered" evidence="1">
    <location>
        <begin position="774"/>
        <end position="852"/>
    </location>
</feature>
<dbReference type="GO" id="GO:0016020">
    <property type="term" value="C:membrane"/>
    <property type="evidence" value="ECO:0007669"/>
    <property type="project" value="InterPro"/>
</dbReference>
<feature type="domain" description="Duffy-binding-like" evidence="2">
    <location>
        <begin position="1474"/>
        <end position="1628"/>
    </location>
</feature>
<evidence type="ECO:0000259" key="2">
    <source>
        <dbReference type="Pfam" id="PF03011"/>
    </source>
</evidence>
<evidence type="ECO:0000256" key="1">
    <source>
        <dbReference type="SAM" id="MobiDB-lite"/>
    </source>
</evidence>
<feature type="domain" description="Duffy-binding-like" evidence="2">
    <location>
        <begin position="617"/>
        <end position="779"/>
    </location>
</feature>
<dbReference type="InterPro" id="IPR029211">
    <property type="entry name" value="PfEMP1_ATS"/>
</dbReference>
<feature type="compositionally biased region" description="Polar residues" evidence="1">
    <location>
        <begin position="935"/>
        <end position="955"/>
    </location>
</feature>
<feature type="region of interest" description="Disordered" evidence="1">
    <location>
        <begin position="2089"/>
        <end position="2110"/>
    </location>
</feature>
<feature type="compositionally biased region" description="Polar residues" evidence="1">
    <location>
        <begin position="1003"/>
        <end position="1030"/>
    </location>
</feature>
<dbReference type="Gene3D" id="1.20.58.830">
    <property type="match status" value="3"/>
</dbReference>
<feature type="region of interest" description="Disordered" evidence="1">
    <location>
        <begin position="1172"/>
        <end position="1191"/>
    </location>
</feature>
<protein>
    <recommendedName>
        <fullName evidence="10">Erythrocyte membrane protein 1</fullName>
    </recommendedName>
</protein>
<dbReference type="GO" id="GO:0046789">
    <property type="term" value="F:host cell surface receptor binding"/>
    <property type="evidence" value="ECO:0007669"/>
    <property type="project" value="InterPro"/>
</dbReference>
<evidence type="ECO:0008006" key="10">
    <source>
        <dbReference type="Google" id="ProtNLM"/>
    </source>
</evidence>
<feature type="region of interest" description="Disordered" evidence="1">
    <location>
        <begin position="920"/>
        <end position="964"/>
    </location>
</feature>
<dbReference type="Gene3D" id="1.20.58.1930">
    <property type="match status" value="1"/>
</dbReference>
<sequence length="2123" mass="241031">MAPGGSGGTQDAKHVLDSIGEKVYNEKVKSESNGFKDELKGNLQEATNRSGETVSSNKPCDLVKEYYTKRLGGNNNKHPCTNLSGKEERFSDTLGGQCTDSKIKGNKNNCGACAPYRRLHLCHHNLESIETTSTAKHDLLAEVCYAAKEEGESLKNYHAHYVATYGDLGSTICTVLARSFADIGDIIRGKDLYLGNPEEIKQRQQLDDKLKKIFGKIHSGLSNNVVIARYNGDDNNNYSKLRDDWWTANRSTVWEAITCGAGTSAQYFRQTCGGSGKTGTLTPSQCRCSDKSKPGKAGGDVSIVPTYFDYVPQYLRWFEEWAEDFCRLRKRKLEDAKNKCREQDKGGEKLYCDLNRYDCTQTASGKHVFVEEDNCIGCQYSCAHFVKWIDNQKLEFLKQKEKCRNEIPSSKRQKRSIRSGSDGNKYDGYEKNFYEQLKKSGYGTVNKFLQLLNNETTCTKKLKDVDEEEGTINFKTVKRSSASDDGNNKTFYRTTYCEACPWCGAEKVEGGWEAIKEDCSQTKTYDPENITDIPVLYPDKLQQNILKKYKKFCDTKGEKSAAGTATGKNGDQIETWKCYYYKENENNNDSSGAINFCVLQDENVNKKGQKVTSYNAFFWDWVHDMLHDSVEWRERLNSCINNAKSQNCKNNKCKTDCGCFEKWVGQKETEWEKIVHHFGKQKDIVQQTRCNPIVTLQYLFMNDDLLQNIKDTHADAKDIEHIKKMLEEAGVGGIDVAALAGAGSDMCTKGANGKHNTKIDKFLEEEERFAEKCKQKQNECEEQESLARSLDDPPSNPTADEDLDNEVDHSSDEDEDEEDDDEEEGGEEEEGTEQEPKEAEAQPEASPSQDKVNPCEIVKTLFSSIDKFSDACTLKYGPKAPTSWKCIPSGKPGDNTGSICIPPRRRRLYVTPLTKWAKTVVEPQGGGEPRGPTEAGSQETSGQKTPVSGQAQTPQGDAASPSHSRDVDLRNAFVESAAVETFFLWDRYKKEWELKKAEEQQRQQENGELATLNSGTLGDSGDQTPEQQLSRGDIPTDFLRQMFYTLGDYRDICTGDENVIKLLKDGGDNNIETINKKIKEILEKVDSKQPGPLVTQNSENPRESWWDNNAKHIWNGMIYALTYEEKSSGSGDKGQSAKIEQNGDLKDKLWDDDTKKPKQNGTHNYTYEGVRLEDENSGPNAPASTTSQTTLNNPKLTQFVLRPTYFRYLEEWGETFCRKRTDMLGKIKHECRNSDRGGHHYCSGDGYDCTRDVIERNNNFASLDCINCLKECMKYKKWIKNKEKEFNNQKSKYEEERVKVITSSNNGDDDNKNFCKQIQKHSTAADFLAALKHCKDNQGNSNQDDEDKLNKINFENIPQTFSPSTYCKACPIYGVKCNRTCNAIDESLYKETKSSEKKENDKDPTDIEVLVLGRKGEEKDKDKHLDDACKNTGLFEVARYEQWNCQKKKGIDQCKITKFANDIDFDKDIVFNEFFQRWLRYFIYDYNKLKHKIHPCTKKETEKEKEKSYKCTQGCNDKCECVKEWLSKKKQEWTQIKTLYKQYSKISDQEIAFRVKSYFREQLHFDNQATKAQEVVETPCKKQELWGCTGDNLKHGEKPENCDKGDFITNLISELEKKIKTCPGKRSGDQTKQTCENSTPLEDDEEPLEETENPVDPLNICPQQETTEETVDESDCKPAATPSGETDQHPEQTPVIKPEEEAAGGPVGPPAAPPKPTPPYLSPPLKTALVTSTLAWSVGIGFAAFTYFFLKKKTKSSVGNLFQILQIPKSDHDIPTKLSPNRYIPYTSGKYRGKRYIYLEGDSGTDSGYTDHYSDITSSSESEYEDLDINDIYAPRAPKYKTLIEVVLEPSGNNTTASGNNTTASGKNTPSDTQNDIQNDGIPSSKITDNEWNTLKDEFISNMLQNKQNTEPNMLGYNVDNNTNPKTLHVSMDEKPFIMFIQDRNLLNGEEYNYDMFNSGKNGPYSDKNDLYSGNHDSLSGNRDPTSDNHVLYSGNHHPYSGIDLINDTLSGNKHIDIYDELLKRKENELFGTEHHPKRTTTNHFAKPARDDPIHNQLELFHKWLDRHRDMCEKLKNDNERLAKLKEEWENETHSGNTHPSDSNKTLNTDVKEKYPIADVWDI</sequence>
<dbReference type="EMBL" id="KE124660">
    <property type="protein sequence ID" value="EWC75164.1"/>
    <property type="molecule type" value="Genomic_DNA"/>
</dbReference>
<feature type="region of interest" description="Disordered" evidence="1">
    <location>
        <begin position="1851"/>
        <end position="1888"/>
    </location>
</feature>
<dbReference type="Gene3D" id="1.20.1310.20">
    <property type="entry name" value="Duffy-antigen binding domain"/>
    <property type="match status" value="2"/>
</dbReference>
<feature type="compositionally biased region" description="Polar residues" evidence="1">
    <location>
        <begin position="1975"/>
        <end position="1984"/>
    </location>
</feature>
<dbReference type="InterPro" id="IPR044932">
    <property type="entry name" value="PfEMP1_ATS_sf"/>
</dbReference>
<evidence type="ECO:0000313" key="9">
    <source>
        <dbReference type="Proteomes" id="UP000030697"/>
    </source>
</evidence>
<reference evidence="8 9" key="1">
    <citation type="submission" date="2013-02" db="EMBL/GenBank/DDBJ databases">
        <title>The Genome Sequence of Plasmodium falciparum UGT5.1.</title>
        <authorList>
            <consortium name="The Broad Institute Genome Sequencing Platform"/>
            <consortium name="The Broad Institute Genome Sequencing Center for Infectious Disease"/>
            <person name="Neafsey D."/>
            <person name="Cheeseman I."/>
            <person name="Volkman S."/>
            <person name="Adams J."/>
            <person name="Walker B."/>
            <person name="Young S.K."/>
            <person name="Zeng Q."/>
            <person name="Gargeya S."/>
            <person name="Fitzgerald M."/>
            <person name="Haas B."/>
            <person name="Abouelleil A."/>
            <person name="Alvarado L."/>
            <person name="Arachchi H.M."/>
            <person name="Berlin A.M."/>
            <person name="Chapman S.B."/>
            <person name="Dewar J."/>
            <person name="Goldberg J."/>
            <person name="Griggs A."/>
            <person name="Gujja S."/>
            <person name="Hansen M."/>
            <person name="Howarth C."/>
            <person name="Imamovic A."/>
            <person name="Larimer J."/>
            <person name="McCowan C."/>
            <person name="Murphy C."/>
            <person name="Neiman D."/>
            <person name="Pearson M."/>
            <person name="Priest M."/>
            <person name="Roberts A."/>
            <person name="Saif S."/>
            <person name="Shea T."/>
            <person name="Sisk P."/>
            <person name="Sykes S."/>
            <person name="Wortman J."/>
            <person name="Nusbaum C."/>
            <person name="Birren B."/>
        </authorList>
    </citation>
    <scope>NUCLEOTIDE SEQUENCE [LARGE SCALE GENOMIC DNA]</scope>
    <source>
        <strain evidence="8 9">UGT5.1</strain>
    </source>
</reference>
<gene>
    <name evidence="8" type="ORF">C923_04157</name>
</gene>
<feature type="compositionally biased region" description="Pro residues" evidence="1">
    <location>
        <begin position="1707"/>
        <end position="1719"/>
    </location>
</feature>
<feature type="compositionally biased region" description="Basic and acidic residues" evidence="1">
    <location>
        <begin position="1141"/>
        <end position="1156"/>
    </location>
</feature>
<dbReference type="Gene3D" id="1.10.1900.40">
    <property type="entry name" value="Acidic terminal segments, variant surface antigen of PfEMP1"/>
    <property type="match status" value="2"/>
</dbReference>
<feature type="domain" description="Duffy-binding-like" evidence="7">
    <location>
        <begin position="1211"/>
        <end position="1364"/>
    </location>
</feature>
<proteinExistence type="predicted"/>
<dbReference type="SUPFAM" id="SSF140924">
    <property type="entry name" value="Duffy binding domain-like"/>
    <property type="match status" value="4"/>
</dbReference>
<dbReference type="InterPro" id="IPR004258">
    <property type="entry name" value="DBL"/>
</dbReference>
<name>W7JJX7_PLAFA</name>
<dbReference type="FunFam" id="1.20.1310.20:FF:000001">
    <property type="entry name" value="Erythrocyte membrane protein 1, PfEMP1"/>
    <property type="match status" value="1"/>
</dbReference>
<feature type="compositionally biased region" description="Low complexity" evidence="1">
    <location>
        <begin position="1851"/>
        <end position="1866"/>
    </location>
</feature>
<dbReference type="Pfam" id="PF05424">
    <property type="entry name" value="Duffy_binding"/>
    <property type="match status" value="2"/>
</dbReference>
<evidence type="ECO:0000259" key="7">
    <source>
        <dbReference type="Pfam" id="PF22672"/>
    </source>
</evidence>
<feature type="domain" description="Duffy-antigen binding" evidence="3">
    <location>
        <begin position="899"/>
        <end position="1140"/>
    </location>
</feature>
<feature type="domain" description="Cysteine-rich interdomain region 1 gamma" evidence="6">
    <location>
        <begin position="1405"/>
        <end position="1458"/>
    </location>
</feature>
<dbReference type="Pfam" id="PF18562">
    <property type="entry name" value="CIDR1_gamma"/>
    <property type="match status" value="1"/>
</dbReference>
<accession>W7JJX7</accession>
<evidence type="ECO:0000259" key="3">
    <source>
        <dbReference type="Pfam" id="PF05424"/>
    </source>
</evidence>
<dbReference type="InterPro" id="IPR042202">
    <property type="entry name" value="Duffy-ag-bd_sf"/>
</dbReference>
<dbReference type="Pfam" id="PF03011">
    <property type="entry name" value="PFEMP"/>
    <property type="match status" value="2"/>
</dbReference>
<dbReference type="FunFam" id="1.10.1900.40:FF:000001">
    <property type="entry name" value="Erythrocyte membrane protein 1"/>
    <property type="match status" value="1"/>
</dbReference>
<dbReference type="Pfam" id="PF15447">
    <property type="entry name" value="NTS"/>
    <property type="match status" value="1"/>
</dbReference>
<dbReference type="InterPro" id="IPR008602">
    <property type="entry name" value="Duffy-antigen-binding"/>
</dbReference>
<dbReference type="FunFam" id="1.20.58.1930:FF:000001">
    <property type="entry name" value="Erythrocyte membrane protein 1, PfEMP1"/>
    <property type="match status" value="1"/>
</dbReference>
<feature type="compositionally biased region" description="Polar residues" evidence="1">
    <location>
        <begin position="1177"/>
        <end position="1191"/>
    </location>
</feature>
<dbReference type="OrthoDB" id="10564068at2759"/>
<dbReference type="InterPro" id="IPR054595">
    <property type="entry name" value="DBL_C"/>
</dbReference>
<dbReference type="Pfam" id="PF22672">
    <property type="entry name" value="DBL_C"/>
    <property type="match status" value="2"/>
</dbReference>
<feature type="compositionally biased region" description="Acidic residues" evidence="1">
    <location>
        <begin position="1641"/>
        <end position="1653"/>
    </location>
</feature>
<feature type="domain" description="Plasmodium falciparum erythrocyte membrane protein 1 acidic terminal segment" evidence="4">
    <location>
        <begin position="1733"/>
        <end position="2112"/>
    </location>
</feature>
<feature type="domain" description="Duffy-antigen binding" evidence="3">
    <location>
        <begin position="111"/>
        <end position="316"/>
    </location>
</feature>
<feature type="region of interest" description="Disordered" evidence="1">
    <location>
        <begin position="1622"/>
        <end position="1719"/>
    </location>
</feature>
<dbReference type="InterPro" id="IPR029210">
    <property type="entry name" value="PfEMP1_NTS"/>
</dbReference>
<feature type="region of interest" description="Disordered" evidence="1">
    <location>
        <begin position="1965"/>
        <end position="1985"/>
    </location>
</feature>
<dbReference type="Proteomes" id="UP000030697">
    <property type="component" value="Unassembled WGS sequence"/>
</dbReference>
<feature type="region of interest" description="Disordered" evidence="1">
    <location>
        <begin position="999"/>
        <end position="1033"/>
    </location>
</feature>